<dbReference type="RefSeq" id="WP_145294235.1">
    <property type="nucleotide sequence ID" value="NZ_CP036299.1"/>
</dbReference>
<dbReference type="SMART" id="SM00564">
    <property type="entry name" value="PQQ"/>
    <property type="match status" value="5"/>
</dbReference>
<dbReference type="SUPFAM" id="SSF50998">
    <property type="entry name" value="Quinoprotein alcohol dehydrogenase-like"/>
    <property type="match status" value="2"/>
</dbReference>
<sequence>MNADVLGTAVIPVESRRFANWGVLASLPGLRSVVWFRRAVWAILPALLLAGSFGDLTPVQAQQTSGLITQDQAQAIGLERAWWGQAVFNPSRDKIAHIVIDEDNLYVQATSGHVTAFDAEDGRKLWAVLLGSNDDPMFPIAANETECIVIVGTKMVCMQKRTGKILWTLRLPGAPSTGAALDDDHVYYGTLNGSVYAFSLKRIRELYLEQRLPQWSYDAFVWKYKAAGEITSTPIAGGRLVKFASRDGSVYAVSARDRRLAFQFETDAPIVAPMALSGRSLYLASEDFTFYSIDAENGSVNWDFSTGLPIRKAPHVVGNDLFVTPDRGGMYCMSTSAGTQRWWNKAITQFVAVGGNSVYASDANMNLLMLSRSEGKVTGSLPVRHYSYRVANDRTDRLYLSTANGTVVCLRPTGRPYPTFHRYPDRLPLMPEFEPEPGTEPAADNPPADGN</sequence>
<dbReference type="Proteomes" id="UP000315349">
    <property type="component" value="Chromosome"/>
</dbReference>
<dbReference type="GO" id="GO:0004674">
    <property type="term" value="F:protein serine/threonine kinase activity"/>
    <property type="evidence" value="ECO:0007669"/>
    <property type="project" value="UniProtKB-EC"/>
</dbReference>
<accession>A0A518GI55</accession>
<feature type="domain" description="Pyrrolo-quinoline quinone repeat" evidence="2">
    <location>
        <begin position="273"/>
        <end position="391"/>
    </location>
</feature>
<keyword evidence="4" id="KW-1185">Reference proteome</keyword>
<keyword evidence="3" id="KW-0418">Kinase</keyword>
<dbReference type="PANTHER" id="PTHR34512:SF30">
    <property type="entry name" value="OUTER MEMBRANE PROTEIN ASSEMBLY FACTOR BAMB"/>
    <property type="match status" value="1"/>
</dbReference>
<evidence type="ECO:0000313" key="4">
    <source>
        <dbReference type="Proteomes" id="UP000315349"/>
    </source>
</evidence>
<feature type="region of interest" description="Disordered" evidence="1">
    <location>
        <begin position="429"/>
        <end position="451"/>
    </location>
</feature>
<feature type="domain" description="Pyrrolo-quinoline quinone repeat" evidence="2">
    <location>
        <begin position="69"/>
        <end position="132"/>
    </location>
</feature>
<dbReference type="InterPro" id="IPR002372">
    <property type="entry name" value="PQQ_rpt_dom"/>
</dbReference>
<dbReference type="InterPro" id="IPR018391">
    <property type="entry name" value="PQQ_b-propeller_rpt"/>
</dbReference>
<protein>
    <submittedName>
        <fullName evidence="3">Serine/threonine-protein kinase AfsK</fullName>
        <ecNumber evidence="3">2.7.11.1</ecNumber>
    </submittedName>
</protein>
<evidence type="ECO:0000259" key="2">
    <source>
        <dbReference type="Pfam" id="PF13360"/>
    </source>
</evidence>
<gene>
    <name evidence="3" type="primary">afsK_1</name>
    <name evidence="3" type="ORF">Spb1_01360</name>
</gene>
<dbReference type="EMBL" id="CP036299">
    <property type="protein sequence ID" value="QDV28273.1"/>
    <property type="molecule type" value="Genomic_DNA"/>
</dbReference>
<name>A0A518GI55_9PLAN</name>
<dbReference type="InterPro" id="IPR011047">
    <property type="entry name" value="Quinoprotein_ADH-like_sf"/>
</dbReference>
<dbReference type="EC" id="2.7.11.1" evidence="3"/>
<dbReference type="OrthoDB" id="273000at2"/>
<dbReference type="PANTHER" id="PTHR34512">
    <property type="entry name" value="CELL SURFACE PROTEIN"/>
    <property type="match status" value="1"/>
</dbReference>
<proteinExistence type="predicted"/>
<dbReference type="KEGG" id="peh:Spb1_01360"/>
<evidence type="ECO:0000313" key="3">
    <source>
        <dbReference type="EMBL" id="QDV28273.1"/>
    </source>
</evidence>
<dbReference type="Gene3D" id="2.130.10.10">
    <property type="entry name" value="YVTN repeat-like/Quinoprotein amine dehydrogenase"/>
    <property type="match status" value="2"/>
</dbReference>
<dbReference type="InterPro" id="IPR015943">
    <property type="entry name" value="WD40/YVTN_repeat-like_dom_sf"/>
</dbReference>
<keyword evidence="3" id="KW-0808">Transferase</keyword>
<organism evidence="3 4">
    <name type="scientific">Planctopirus ephydatiae</name>
    <dbReference type="NCBI Taxonomy" id="2528019"/>
    <lineage>
        <taxon>Bacteria</taxon>
        <taxon>Pseudomonadati</taxon>
        <taxon>Planctomycetota</taxon>
        <taxon>Planctomycetia</taxon>
        <taxon>Planctomycetales</taxon>
        <taxon>Planctomycetaceae</taxon>
        <taxon>Planctopirus</taxon>
    </lineage>
</organism>
<dbReference type="AlphaFoldDB" id="A0A518GI55"/>
<reference evidence="3 4" key="1">
    <citation type="submission" date="2019-02" db="EMBL/GenBank/DDBJ databases">
        <title>Deep-cultivation of Planctomycetes and their phenomic and genomic characterization uncovers novel biology.</title>
        <authorList>
            <person name="Wiegand S."/>
            <person name="Jogler M."/>
            <person name="Boedeker C."/>
            <person name="Pinto D."/>
            <person name="Vollmers J."/>
            <person name="Rivas-Marin E."/>
            <person name="Kohn T."/>
            <person name="Peeters S.H."/>
            <person name="Heuer A."/>
            <person name="Rast P."/>
            <person name="Oberbeckmann S."/>
            <person name="Bunk B."/>
            <person name="Jeske O."/>
            <person name="Meyerdierks A."/>
            <person name="Storesund J.E."/>
            <person name="Kallscheuer N."/>
            <person name="Luecker S."/>
            <person name="Lage O.M."/>
            <person name="Pohl T."/>
            <person name="Merkel B.J."/>
            <person name="Hornburger P."/>
            <person name="Mueller R.-W."/>
            <person name="Bruemmer F."/>
            <person name="Labrenz M."/>
            <person name="Spormann A.M."/>
            <person name="Op den Camp H."/>
            <person name="Overmann J."/>
            <person name="Amann R."/>
            <person name="Jetten M.S.M."/>
            <person name="Mascher T."/>
            <person name="Medema M.H."/>
            <person name="Devos D.P."/>
            <person name="Kaster A.-K."/>
            <person name="Ovreas L."/>
            <person name="Rohde M."/>
            <person name="Galperin M.Y."/>
            <person name="Jogler C."/>
        </authorList>
    </citation>
    <scope>NUCLEOTIDE SEQUENCE [LARGE SCALE GENOMIC DNA]</scope>
    <source>
        <strain evidence="3 4">Spb1</strain>
    </source>
</reference>
<dbReference type="Pfam" id="PF13360">
    <property type="entry name" value="PQQ_2"/>
    <property type="match status" value="2"/>
</dbReference>
<evidence type="ECO:0000256" key="1">
    <source>
        <dbReference type="SAM" id="MobiDB-lite"/>
    </source>
</evidence>